<dbReference type="OrthoDB" id="45365at2759"/>
<evidence type="ECO:0008006" key="4">
    <source>
        <dbReference type="Google" id="ProtNLM"/>
    </source>
</evidence>
<keyword evidence="3" id="KW-1185">Reference proteome</keyword>
<dbReference type="AlphaFoldDB" id="A0A9Q0F2B4"/>
<dbReference type="Proteomes" id="UP001141552">
    <property type="component" value="Unassembled WGS sequence"/>
</dbReference>
<proteinExistence type="predicted"/>
<dbReference type="SUPFAM" id="SSF117281">
    <property type="entry name" value="Kelch motif"/>
    <property type="match status" value="1"/>
</dbReference>
<organism evidence="1 3">
    <name type="scientific">Turnera subulata</name>
    <dbReference type="NCBI Taxonomy" id="218843"/>
    <lineage>
        <taxon>Eukaryota</taxon>
        <taxon>Viridiplantae</taxon>
        <taxon>Streptophyta</taxon>
        <taxon>Embryophyta</taxon>
        <taxon>Tracheophyta</taxon>
        <taxon>Spermatophyta</taxon>
        <taxon>Magnoliopsida</taxon>
        <taxon>eudicotyledons</taxon>
        <taxon>Gunneridae</taxon>
        <taxon>Pentapetalae</taxon>
        <taxon>rosids</taxon>
        <taxon>fabids</taxon>
        <taxon>Malpighiales</taxon>
        <taxon>Passifloraceae</taxon>
        <taxon>Turnera</taxon>
    </lineage>
</organism>
<comment type="caution">
    <text evidence="1">The sequence shown here is derived from an EMBL/GenBank/DDBJ whole genome shotgun (WGS) entry which is preliminary data.</text>
</comment>
<accession>A0A9Q0F2B4</accession>
<dbReference type="EMBL" id="JAKUCV010007592">
    <property type="protein sequence ID" value="KAJ4822710.1"/>
    <property type="molecule type" value="Genomic_DNA"/>
</dbReference>
<dbReference type="Gene3D" id="2.120.10.80">
    <property type="entry name" value="Kelch-type beta propeller"/>
    <property type="match status" value="1"/>
</dbReference>
<reference evidence="1" key="1">
    <citation type="submission" date="2022-02" db="EMBL/GenBank/DDBJ databases">
        <authorList>
            <person name="Henning P.M."/>
            <person name="McCubbin A.G."/>
            <person name="Shore J.S."/>
        </authorList>
    </citation>
    <scope>NUCLEOTIDE SEQUENCE</scope>
    <source>
        <strain evidence="1">F60SS</strain>
        <tissue evidence="1">Leaves</tissue>
    </source>
</reference>
<evidence type="ECO:0000313" key="3">
    <source>
        <dbReference type="Proteomes" id="UP001141552"/>
    </source>
</evidence>
<dbReference type="EMBL" id="JAKUCV010006854">
    <property type="protein sequence ID" value="KAJ4825595.1"/>
    <property type="molecule type" value="Genomic_DNA"/>
</dbReference>
<gene>
    <name evidence="2" type="ORF">Tsubulata_015255</name>
    <name evidence="1" type="ORF">Tsubulata_028974</name>
</gene>
<protein>
    <recommendedName>
        <fullName evidence="4">F-box/kelch-repeat protein</fullName>
    </recommendedName>
</protein>
<dbReference type="PANTHER" id="PTHR24414">
    <property type="entry name" value="F-BOX/KELCH-REPEAT PROTEIN SKIP4"/>
    <property type="match status" value="1"/>
</dbReference>
<dbReference type="InterPro" id="IPR015915">
    <property type="entry name" value="Kelch-typ_b-propeller"/>
</dbReference>
<name>A0A9Q0F2B4_9ROSI</name>
<dbReference type="InterPro" id="IPR050354">
    <property type="entry name" value="F-box/kelch-repeat_ARATH"/>
</dbReference>
<sequence>MYRRPPRSVCFSMVGARREWYTFDLSDKYGITCGPRSLHSVGAEHSHLGTLENCRCLRRPTFCDDAVKEFGHQVGWALLGNHLYCLGRGGTVLAISLFRPEEGWKRRSRMLAHDAHYFDSVVAVRGKLYVLGWGGGGEDQPWAEVYDPVSDSWEPLPEPPGGPLRPEEYFGSLMAGDSEEGYLVFLESSEKLLRYDVEKKSWRCYSNLPRLPSVDSTGRRTICVGHVLYWFSAETGQLHAYDFRNQVGYSSELVDWTFGCNSCSCWDKPQPATLGHLGGKRFCLLYATDPELNPWRKMSTPTSYPKPEPSSAPEIFENKTLLHCLKFRVRLVPQRESLKISLESCQAYLVKAGEVQDGFMV</sequence>
<dbReference type="InterPro" id="IPR006652">
    <property type="entry name" value="Kelch_1"/>
</dbReference>
<evidence type="ECO:0000313" key="2">
    <source>
        <dbReference type="EMBL" id="KAJ4825595.1"/>
    </source>
</evidence>
<evidence type="ECO:0000313" key="1">
    <source>
        <dbReference type="EMBL" id="KAJ4822710.1"/>
    </source>
</evidence>
<dbReference type="PANTHER" id="PTHR24414:SF199">
    <property type="entry name" value="F-BOX_KELCH-REPEAT PROTEIN SKIP6-LIKE"/>
    <property type="match status" value="1"/>
</dbReference>
<reference evidence="1" key="2">
    <citation type="journal article" date="2023" name="Plants (Basel)">
        <title>Annotation of the Turnera subulata (Passifloraceae) Draft Genome Reveals the S-Locus Evolved after the Divergence of Turneroideae from Passifloroideae in a Stepwise Manner.</title>
        <authorList>
            <person name="Henning P.M."/>
            <person name="Roalson E.H."/>
            <person name="Mir W."/>
            <person name="McCubbin A.G."/>
            <person name="Shore J.S."/>
        </authorList>
    </citation>
    <scope>NUCLEOTIDE SEQUENCE</scope>
    <source>
        <strain evidence="1">F60SS</strain>
    </source>
</reference>
<dbReference type="Pfam" id="PF01344">
    <property type="entry name" value="Kelch_1"/>
    <property type="match status" value="1"/>
</dbReference>